<dbReference type="KEGG" id="psin:CAK95_02545"/>
<dbReference type="STRING" id="1235591.CAK95_02545"/>
<dbReference type="OrthoDB" id="7219977at2"/>
<dbReference type="EMBL" id="CP021112">
    <property type="protein sequence ID" value="ARP98083.1"/>
    <property type="molecule type" value="Genomic_DNA"/>
</dbReference>
<reference evidence="1 2" key="1">
    <citation type="submission" date="2017-05" db="EMBL/GenBank/DDBJ databases">
        <title>Full genome sequence of Pseudorhodoplanes sinuspersici.</title>
        <authorList>
            <person name="Dastgheib S.M.M."/>
            <person name="Shavandi M."/>
            <person name="Tirandaz H."/>
        </authorList>
    </citation>
    <scope>NUCLEOTIDE SEQUENCE [LARGE SCALE GENOMIC DNA]</scope>
    <source>
        <strain evidence="1 2">RIPI110</strain>
    </source>
</reference>
<proteinExistence type="predicted"/>
<name>A0A1W6ZKY4_9HYPH</name>
<evidence type="ECO:0000313" key="1">
    <source>
        <dbReference type="EMBL" id="ARP98083.1"/>
    </source>
</evidence>
<dbReference type="Proteomes" id="UP000194137">
    <property type="component" value="Chromosome"/>
</dbReference>
<evidence type="ECO:0000313" key="2">
    <source>
        <dbReference type="Proteomes" id="UP000194137"/>
    </source>
</evidence>
<accession>A0A1W6ZKY4</accession>
<protein>
    <submittedName>
        <fullName evidence="1">Uncharacterized protein</fullName>
    </submittedName>
</protein>
<organism evidence="1 2">
    <name type="scientific">Pseudorhodoplanes sinuspersici</name>
    <dbReference type="NCBI Taxonomy" id="1235591"/>
    <lineage>
        <taxon>Bacteria</taxon>
        <taxon>Pseudomonadati</taxon>
        <taxon>Pseudomonadota</taxon>
        <taxon>Alphaproteobacteria</taxon>
        <taxon>Hyphomicrobiales</taxon>
        <taxon>Pseudorhodoplanes</taxon>
    </lineage>
</organism>
<keyword evidence="2" id="KW-1185">Reference proteome</keyword>
<gene>
    <name evidence="1" type="ORF">CAK95_02545</name>
</gene>
<dbReference type="AlphaFoldDB" id="A0A1W6ZKY4"/>
<sequence length="147" mass="15118">MLAVGIVLNIIGLGFFCWVLFTLAIYALPFFLGMTVGLYAHESGTGPLGAIGFGIVTAAFVLVIGQAVFSLVRTPILRIAVALMFAVPAALAGYYATFGLSGLTMTSDLWRQVFAVIGAVVIGVTAWMRLAASPPGGPGGPGRPALS</sequence>
<dbReference type="RefSeq" id="WP_086086398.1">
    <property type="nucleotide sequence ID" value="NZ_CP021112.1"/>
</dbReference>